<evidence type="ECO:0000313" key="9">
    <source>
        <dbReference type="Proteomes" id="UP000176511"/>
    </source>
</evidence>
<dbReference type="EMBL" id="MFLE01000013">
    <property type="protein sequence ID" value="OGG61981.1"/>
    <property type="molecule type" value="Genomic_DNA"/>
</dbReference>
<organism evidence="8 9">
    <name type="scientific">Candidatus Kaiserbacteria bacterium RIFCSPHIGHO2_02_FULL_49_34</name>
    <dbReference type="NCBI Taxonomy" id="1798491"/>
    <lineage>
        <taxon>Bacteria</taxon>
        <taxon>Candidatus Kaiseribacteriota</taxon>
    </lineage>
</organism>
<dbReference type="SFLD" id="SFLDG01094">
    <property type="entry name" value="Uncharacterised_Radical_SAM_Su"/>
    <property type="match status" value="1"/>
</dbReference>
<keyword evidence="3" id="KW-0949">S-adenosyl-L-methionine</keyword>
<dbReference type="InterPro" id="IPR013785">
    <property type="entry name" value="Aldolase_TIM"/>
</dbReference>
<comment type="cofactor">
    <cofactor evidence="1">
        <name>[4Fe-4S] cluster</name>
        <dbReference type="ChEBI" id="CHEBI:49883"/>
    </cofactor>
</comment>
<evidence type="ECO:0000259" key="7">
    <source>
        <dbReference type="PROSITE" id="PS51918"/>
    </source>
</evidence>
<feature type="domain" description="Radical SAM core" evidence="7">
    <location>
        <begin position="12"/>
        <end position="229"/>
    </location>
</feature>
<dbReference type="GO" id="GO:0046872">
    <property type="term" value="F:metal ion binding"/>
    <property type="evidence" value="ECO:0007669"/>
    <property type="project" value="UniProtKB-KW"/>
</dbReference>
<dbReference type="Pfam" id="PF04055">
    <property type="entry name" value="Radical_SAM"/>
    <property type="match status" value="1"/>
</dbReference>
<evidence type="ECO:0000256" key="1">
    <source>
        <dbReference type="ARBA" id="ARBA00001966"/>
    </source>
</evidence>
<dbReference type="CDD" id="cd01335">
    <property type="entry name" value="Radical_SAM"/>
    <property type="match status" value="1"/>
</dbReference>
<evidence type="ECO:0000256" key="6">
    <source>
        <dbReference type="ARBA" id="ARBA00023014"/>
    </source>
</evidence>
<comment type="caution">
    <text evidence="8">The sequence shown here is derived from an EMBL/GenBank/DDBJ whole genome shotgun (WGS) entry which is preliminary data.</text>
</comment>
<name>A0A1F6DKM1_9BACT</name>
<dbReference type="PROSITE" id="PS51918">
    <property type="entry name" value="RADICAL_SAM"/>
    <property type="match status" value="1"/>
</dbReference>
<dbReference type="GO" id="GO:0003824">
    <property type="term" value="F:catalytic activity"/>
    <property type="evidence" value="ECO:0007669"/>
    <property type="project" value="InterPro"/>
</dbReference>
<keyword evidence="6" id="KW-0411">Iron-sulfur</keyword>
<proteinExistence type="predicted"/>
<accession>A0A1F6DKM1</accession>
<dbReference type="SUPFAM" id="SSF102114">
    <property type="entry name" value="Radical SAM enzymes"/>
    <property type="match status" value="1"/>
</dbReference>
<dbReference type="InterPro" id="IPR058240">
    <property type="entry name" value="rSAM_sf"/>
</dbReference>
<keyword evidence="5" id="KW-0408">Iron</keyword>
<protein>
    <submittedName>
        <fullName evidence="8">Anaerobic ribonucleoside-triphosphate reductase activating protein</fullName>
    </submittedName>
</protein>
<sequence length="229" mass="26046">MIFGGLNPLTLIDYPGKTSAMVYTIGCNFRCGYCHNPELVDETVEDTYSEEYVLSFLEKRVGLLDAVTITGGEPTMHEETLLSFMQKVKDLGFLVKLDSNGTNPNFLRKAIDRQIVDYIAMDIKAPLAKYYVTAGRPVDTDAIRQSVALLKEDRVDYEFRTTVIKILTSPEDIEAIAKEIEGAKIYNLQKFVPTKTLNPQFLRKTTYTDEEFLEFQKTCARYVTFCGIR</sequence>
<evidence type="ECO:0000256" key="2">
    <source>
        <dbReference type="ARBA" id="ARBA00022485"/>
    </source>
</evidence>
<dbReference type="InterPro" id="IPR034457">
    <property type="entry name" value="Organic_radical-activating"/>
</dbReference>
<evidence type="ECO:0000313" key="8">
    <source>
        <dbReference type="EMBL" id="OGG61981.1"/>
    </source>
</evidence>
<dbReference type="PANTHER" id="PTHR30352">
    <property type="entry name" value="PYRUVATE FORMATE-LYASE-ACTIVATING ENZYME"/>
    <property type="match status" value="1"/>
</dbReference>
<dbReference type="STRING" id="1798491.A3C87_01870"/>
<dbReference type="NCBIfam" id="TIGR02495">
    <property type="entry name" value="NrdG2"/>
    <property type="match status" value="1"/>
</dbReference>
<dbReference type="Proteomes" id="UP000176511">
    <property type="component" value="Unassembled WGS sequence"/>
</dbReference>
<dbReference type="InterPro" id="IPR012840">
    <property type="entry name" value="NrdG2"/>
</dbReference>
<dbReference type="AlphaFoldDB" id="A0A1F6DKM1"/>
<dbReference type="SFLD" id="SFLDS00029">
    <property type="entry name" value="Radical_SAM"/>
    <property type="match status" value="1"/>
</dbReference>
<dbReference type="InterPro" id="IPR007197">
    <property type="entry name" value="rSAM"/>
</dbReference>
<dbReference type="Gene3D" id="3.20.20.70">
    <property type="entry name" value="Aldolase class I"/>
    <property type="match status" value="1"/>
</dbReference>
<evidence type="ECO:0000256" key="3">
    <source>
        <dbReference type="ARBA" id="ARBA00022691"/>
    </source>
</evidence>
<evidence type="ECO:0000256" key="4">
    <source>
        <dbReference type="ARBA" id="ARBA00022723"/>
    </source>
</evidence>
<keyword evidence="2" id="KW-0004">4Fe-4S</keyword>
<keyword evidence="4" id="KW-0479">Metal-binding</keyword>
<dbReference type="GO" id="GO:0051539">
    <property type="term" value="F:4 iron, 4 sulfur cluster binding"/>
    <property type="evidence" value="ECO:0007669"/>
    <property type="project" value="UniProtKB-KW"/>
</dbReference>
<dbReference type="PANTHER" id="PTHR30352:SF5">
    <property type="entry name" value="PYRUVATE FORMATE-LYASE 1-ACTIVATING ENZYME"/>
    <property type="match status" value="1"/>
</dbReference>
<reference evidence="8 9" key="1">
    <citation type="journal article" date="2016" name="Nat. Commun.">
        <title>Thousands of microbial genomes shed light on interconnected biogeochemical processes in an aquifer system.</title>
        <authorList>
            <person name="Anantharaman K."/>
            <person name="Brown C.T."/>
            <person name="Hug L.A."/>
            <person name="Sharon I."/>
            <person name="Castelle C.J."/>
            <person name="Probst A.J."/>
            <person name="Thomas B.C."/>
            <person name="Singh A."/>
            <person name="Wilkins M.J."/>
            <person name="Karaoz U."/>
            <person name="Brodie E.L."/>
            <person name="Williams K.H."/>
            <person name="Hubbard S.S."/>
            <person name="Banfield J.F."/>
        </authorList>
    </citation>
    <scope>NUCLEOTIDE SEQUENCE [LARGE SCALE GENOMIC DNA]</scope>
</reference>
<gene>
    <name evidence="8" type="ORF">A3C87_01870</name>
</gene>
<evidence type="ECO:0000256" key="5">
    <source>
        <dbReference type="ARBA" id="ARBA00023004"/>
    </source>
</evidence>